<proteinExistence type="predicted"/>
<accession>A0ACD4NQA7</accession>
<reference evidence="1" key="1">
    <citation type="submission" date="2022-11" db="EMBL/GenBank/DDBJ databases">
        <title>beta-Carotene-producing bacterium, Jeongeuplla avenae sp. nov., alleviates the salt stress of Arabidopsis seedlings.</title>
        <authorList>
            <person name="Jiang L."/>
            <person name="Lee J."/>
        </authorList>
    </citation>
    <scope>NUCLEOTIDE SEQUENCE</scope>
    <source>
        <strain evidence="1">DY_R2A_6</strain>
    </source>
</reference>
<evidence type="ECO:0000313" key="1">
    <source>
        <dbReference type="EMBL" id="WAJ28951.1"/>
    </source>
</evidence>
<name>A0ACD4NQA7_9HYPH</name>
<organism evidence="1 2">
    <name type="scientific">Antarcticirhabdus aurantiaca</name>
    <dbReference type="NCBI Taxonomy" id="2606717"/>
    <lineage>
        <taxon>Bacteria</taxon>
        <taxon>Pseudomonadati</taxon>
        <taxon>Pseudomonadota</taxon>
        <taxon>Alphaproteobacteria</taxon>
        <taxon>Hyphomicrobiales</taxon>
        <taxon>Aurantimonadaceae</taxon>
        <taxon>Antarcticirhabdus</taxon>
    </lineage>
</organism>
<dbReference type="Proteomes" id="UP001163223">
    <property type="component" value="Chromosome"/>
</dbReference>
<protein>
    <submittedName>
        <fullName evidence="1">Uncharacterized protein</fullName>
    </submittedName>
</protein>
<evidence type="ECO:0000313" key="2">
    <source>
        <dbReference type="Proteomes" id="UP001163223"/>
    </source>
</evidence>
<keyword evidence="2" id="KW-1185">Reference proteome</keyword>
<dbReference type="EMBL" id="CP113520">
    <property type="protein sequence ID" value="WAJ28951.1"/>
    <property type="molecule type" value="Genomic_DNA"/>
</dbReference>
<gene>
    <name evidence="1" type="ORF">OXU80_01480</name>
</gene>
<sequence length="43" mass="4234">MFVEEVLVRSISDLGATAPVASIAPDGRAVLGRSAAGPRGAPA</sequence>